<feature type="domain" description="Enoyl reductase (ER)" evidence="1">
    <location>
        <begin position="10"/>
        <end position="314"/>
    </location>
</feature>
<dbReference type="InterPro" id="IPR052733">
    <property type="entry name" value="Chloroplast_QOR"/>
</dbReference>
<dbReference type="Pfam" id="PF13602">
    <property type="entry name" value="ADH_zinc_N_2"/>
    <property type="match status" value="1"/>
</dbReference>
<dbReference type="InterPro" id="IPR020843">
    <property type="entry name" value="ER"/>
</dbReference>
<dbReference type="InterPro" id="IPR011032">
    <property type="entry name" value="GroES-like_sf"/>
</dbReference>
<comment type="caution">
    <text evidence="2">The sequence shown here is derived from an EMBL/GenBank/DDBJ whole genome shotgun (WGS) entry which is preliminary data.</text>
</comment>
<dbReference type="Proteomes" id="UP001610861">
    <property type="component" value="Unassembled WGS sequence"/>
</dbReference>
<reference evidence="2 3" key="1">
    <citation type="submission" date="2024-09" db="EMBL/GenBank/DDBJ databases">
        <authorList>
            <person name="Pan X."/>
        </authorList>
    </citation>
    <scope>NUCLEOTIDE SEQUENCE [LARGE SCALE GENOMIC DNA]</scope>
    <source>
        <strain evidence="2 3">B2969</strain>
    </source>
</reference>
<dbReference type="EMBL" id="JBIQWL010000001">
    <property type="protein sequence ID" value="MFH8249473.1"/>
    <property type="molecule type" value="Genomic_DNA"/>
</dbReference>
<dbReference type="SUPFAM" id="SSF51735">
    <property type="entry name" value="NAD(P)-binding Rossmann-fold domains"/>
    <property type="match status" value="1"/>
</dbReference>
<gene>
    <name evidence="2" type="ORF">ACH3VR_03770</name>
</gene>
<evidence type="ECO:0000259" key="1">
    <source>
        <dbReference type="SMART" id="SM00829"/>
    </source>
</evidence>
<sequence>MRAVVYDRYGSPDVLRLEDVPTPVPARGEVLVEVVATSINLSDWEALHGSPGYARFGGLFTPRRHILGSDIAGRVAATGPEVTAFSVGDEVFGDNLQRLGGFAEYAVAPASALALKPSALTFAEASTIPQSGAIALQAVARGKAGERMLLNGAGGGAGAFAVQLATRAGLHVTGVDNAAKLDFLRALGADEVIDYRAQDFTRTGPYDLVVDLVASRSVFAYRRSLAPGGRFLMVGGTLRALLRLLTLGTLVGAVSRTRLGVMVVREGPAHFAPLAELVAAGEVRAHIDSVFPLEEVPAALVHHGEGRALGKVVVAVRES</sequence>
<dbReference type="Pfam" id="PF08240">
    <property type="entry name" value="ADH_N"/>
    <property type="match status" value="1"/>
</dbReference>
<keyword evidence="3" id="KW-1185">Reference proteome</keyword>
<evidence type="ECO:0000313" key="3">
    <source>
        <dbReference type="Proteomes" id="UP001610861"/>
    </source>
</evidence>
<organism evidence="2 3">
    <name type="scientific">Microbacterium alkaliflavum</name>
    <dbReference type="NCBI Taxonomy" id="3248839"/>
    <lineage>
        <taxon>Bacteria</taxon>
        <taxon>Bacillati</taxon>
        <taxon>Actinomycetota</taxon>
        <taxon>Actinomycetes</taxon>
        <taxon>Micrococcales</taxon>
        <taxon>Microbacteriaceae</taxon>
        <taxon>Microbacterium</taxon>
    </lineage>
</organism>
<name>A0ABW7Q3R3_9MICO</name>
<dbReference type="PANTHER" id="PTHR44013">
    <property type="entry name" value="ZINC-TYPE ALCOHOL DEHYDROGENASE-LIKE PROTEIN C16A3.02C"/>
    <property type="match status" value="1"/>
</dbReference>
<dbReference type="Gene3D" id="3.40.50.720">
    <property type="entry name" value="NAD(P)-binding Rossmann-like Domain"/>
    <property type="match status" value="1"/>
</dbReference>
<dbReference type="SUPFAM" id="SSF50129">
    <property type="entry name" value="GroES-like"/>
    <property type="match status" value="1"/>
</dbReference>
<dbReference type="CDD" id="cd08267">
    <property type="entry name" value="MDR1"/>
    <property type="match status" value="1"/>
</dbReference>
<dbReference type="RefSeq" id="WP_396639408.1">
    <property type="nucleotide sequence ID" value="NZ_JBIQWL010000001.1"/>
</dbReference>
<protein>
    <submittedName>
        <fullName evidence="2">NAD(P)-dependent alcohol dehydrogenase</fullName>
    </submittedName>
</protein>
<dbReference type="PANTHER" id="PTHR44013:SF1">
    <property type="entry name" value="ZINC-TYPE ALCOHOL DEHYDROGENASE-LIKE PROTEIN C16A3.02C"/>
    <property type="match status" value="1"/>
</dbReference>
<evidence type="ECO:0000313" key="2">
    <source>
        <dbReference type="EMBL" id="MFH8249473.1"/>
    </source>
</evidence>
<dbReference type="InterPro" id="IPR036291">
    <property type="entry name" value="NAD(P)-bd_dom_sf"/>
</dbReference>
<proteinExistence type="predicted"/>
<dbReference type="InterPro" id="IPR013154">
    <property type="entry name" value="ADH-like_N"/>
</dbReference>
<dbReference type="SMART" id="SM00829">
    <property type="entry name" value="PKS_ER"/>
    <property type="match status" value="1"/>
</dbReference>
<accession>A0ABW7Q3R3</accession>
<dbReference type="Gene3D" id="3.90.180.10">
    <property type="entry name" value="Medium-chain alcohol dehydrogenases, catalytic domain"/>
    <property type="match status" value="1"/>
</dbReference>